<accession>A0AAD7XEI9</accession>
<evidence type="ECO:0000256" key="5">
    <source>
        <dbReference type="ARBA" id="ARBA00022618"/>
    </source>
</evidence>
<keyword evidence="8 18" id="KW-0547">Nucleotide-binding</keyword>
<dbReference type="Proteomes" id="UP001215151">
    <property type="component" value="Unassembled WGS sequence"/>
</dbReference>
<name>A0AAD7XEI9_9APHY</name>
<comment type="caution">
    <text evidence="23">The sequence shown here is derived from an EMBL/GenBank/DDBJ whole genome shotgun (WGS) entry which is preliminary data.</text>
</comment>
<dbReference type="GO" id="GO:0005634">
    <property type="term" value="C:nucleus"/>
    <property type="evidence" value="ECO:0007669"/>
    <property type="project" value="TreeGrafter"/>
</dbReference>
<dbReference type="GO" id="GO:0016020">
    <property type="term" value="C:membrane"/>
    <property type="evidence" value="ECO:0007669"/>
    <property type="project" value="UniProtKB-SubCell"/>
</dbReference>
<feature type="region of interest" description="Disordered" evidence="20">
    <location>
        <begin position="1076"/>
        <end position="1168"/>
    </location>
</feature>
<evidence type="ECO:0000256" key="14">
    <source>
        <dbReference type="ARBA" id="ARBA00023175"/>
    </source>
</evidence>
<keyword evidence="24" id="KW-1185">Reference proteome</keyword>
<keyword evidence="6 21" id="KW-0812">Transmembrane</keyword>
<keyword evidence="4" id="KW-0963">Cytoplasm</keyword>
<sequence length="1351" mass="147293">MASRRPPSRVRATGASAMPPPSTIGTRPRSVLAKSDSSQRSNSTLATSADSEAGPSNVPRSGRESAMKHAQHSEADTNIKVVIRCRRRSEREIQDNSPIIVTINGPKGDDVTIETSPPSTNLGVVALPTTRTYPFDLVFGPEADQSSIYQDVVHPMLQEVLMGYNCTLFAYGQTGTGKTHTMQGDLSTTPMGNPSAQAGMIPRVLFKLFQHLEATSSDYSVKISYVELYNEELRDLLAPELPAPTGSNQPMGMGVQRDAPPQANLKLFDDANKRGVIIQGLEETPVKNAADALALLTKGSHRRQIAATKFNDHSSRSHSVFSVTVHTTSASATGDGLLRVGKLNLVDLAGSENIGRSGAENKRAREAGMINQSLLTLGRVINALVDGSPHVPYRESKLTRLLQDSLGGRTKTCIIATISPARSNLEETLSTLDYAIRAKSIRNRPEVNQQMTRNALIKDYVAEITRLHADLRAVREKSGIILSEETWAKMTAEQELRETERQEATKQVEILEGQMKAVRDEFEEAMALLARTDEELRQTKTKLEGTTAELVGTKQQLAAVEGALEEEVVVRQAHQKSEEALHGVVQEWKQVAREYEGDVSGLFGKLDRKTTAFGSNMKAVNKHSKTLSSETQVMSTKVDNFMKLAAQHLLKVKSETEQFQTKELEALTTISGRLKEQLEKVQEALQLIHAKEDTAKEAVDTIRGTITQAQDSMKTSFATYAEELRQHCEAICEEAEASSLASCSAVEKAFQELGILTETIKQEAIEFVANERKTLQEAKALADNTTNTEILRLKQQNTLLTRLLETERVEAKRSADALLERIAGLLGDYTSERDRSLRETFSEMTESNTAAEHEMQQLGQIQGEQLETAVVRGTQWSEQLVRRGAEGKRLRDGGMKALNSAKNSIRDGMSEVQEAVSSSTAGFSQDMQHMIQESNATLTQAFDREHRAKRARMEATDALATEAQSGYRYMQRGIASTSRSVESITSRVLTETSGMSVAVDNLNAAASSSLGAIRHATQDLVEDATREDMPTGLTPRKRSRRAVEDLPRTEPREVLIRRWRQRGMSSVGSETFLAEHLPLPEEESASPSGSPEVMAVDSPVDLPTDDQENDPTPSNSPPSLVKSLASSSSSSDSIPAIPPNPSVKPPSKMGSIGTLTERSTNVVRTRTQRTRRTVARRACAAAMTALIVSLVGYSLYSLLALASTTFSVYSPLVCGYRTIWLTQESKVAVILLSFVLAVGFLLVILSCALWGNWLPLLVALTFVLAPLPNALFARCGGDDFSTEYDGSGPVDLGRFITAFVVVTGFALPLVLAHSEVIAPGACAMSIAGGALVYGTIMAYSATFKEESSDFE</sequence>
<feature type="transmembrane region" description="Helical" evidence="21">
    <location>
        <begin position="1317"/>
        <end position="1339"/>
    </location>
</feature>
<keyword evidence="7" id="KW-0493">Microtubule</keyword>
<dbReference type="PANTHER" id="PTHR47970">
    <property type="entry name" value="KINESIN-LIKE PROTEIN KIF11"/>
    <property type="match status" value="1"/>
</dbReference>
<keyword evidence="11 21" id="KW-1133">Transmembrane helix</keyword>
<dbReference type="InterPro" id="IPR047149">
    <property type="entry name" value="KIF11-like"/>
</dbReference>
<evidence type="ECO:0000256" key="16">
    <source>
        <dbReference type="ARBA" id="ARBA00023306"/>
    </source>
</evidence>
<dbReference type="Pfam" id="PF00225">
    <property type="entry name" value="Kinesin"/>
    <property type="match status" value="1"/>
</dbReference>
<comment type="similarity">
    <text evidence="3">Belongs to the OB-RGRP/VPS55 family.</text>
</comment>
<evidence type="ECO:0000259" key="22">
    <source>
        <dbReference type="PROSITE" id="PS50067"/>
    </source>
</evidence>
<dbReference type="InterPro" id="IPR036961">
    <property type="entry name" value="Kinesin_motor_dom_sf"/>
</dbReference>
<evidence type="ECO:0000313" key="24">
    <source>
        <dbReference type="Proteomes" id="UP001215151"/>
    </source>
</evidence>
<dbReference type="PROSITE" id="PS50067">
    <property type="entry name" value="KINESIN_MOTOR_2"/>
    <property type="match status" value="1"/>
</dbReference>
<evidence type="ECO:0000256" key="13">
    <source>
        <dbReference type="ARBA" id="ARBA00023136"/>
    </source>
</evidence>
<feature type="compositionally biased region" description="Polar residues" evidence="20">
    <location>
        <begin position="35"/>
        <end position="50"/>
    </location>
</feature>
<keyword evidence="9" id="KW-0498">Mitosis</keyword>
<gene>
    <name evidence="23" type="ORF">ONZ51_g2770</name>
</gene>
<dbReference type="GO" id="GO:0005524">
    <property type="term" value="F:ATP binding"/>
    <property type="evidence" value="ECO:0007669"/>
    <property type="project" value="UniProtKB-UniRule"/>
</dbReference>
<dbReference type="SMART" id="SM00129">
    <property type="entry name" value="KISc"/>
    <property type="match status" value="1"/>
</dbReference>
<dbReference type="GO" id="GO:0000073">
    <property type="term" value="P:initial mitotic spindle pole body separation"/>
    <property type="evidence" value="ECO:0007669"/>
    <property type="project" value="TreeGrafter"/>
</dbReference>
<evidence type="ECO:0000256" key="8">
    <source>
        <dbReference type="ARBA" id="ARBA00022741"/>
    </source>
</evidence>
<dbReference type="InterPro" id="IPR047241">
    <property type="entry name" value="KIF11-like_kin_motor_dom"/>
</dbReference>
<evidence type="ECO:0000256" key="1">
    <source>
        <dbReference type="ARBA" id="ARBA00004141"/>
    </source>
</evidence>
<dbReference type="GO" id="GO:0051301">
    <property type="term" value="P:cell division"/>
    <property type="evidence" value="ECO:0007669"/>
    <property type="project" value="UniProtKB-KW"/>
</dbReference>
<keyword evidence="5" id="KW-0132">Cell division</keyword>
<dbReference type="GO" id="GO:0007018">
    <property type="term" value="P:microtubule-based movement"/>
    <property type="evidence" value="ECO:0007669"/>
    <property type="project" value="InterPro"/>
</dbReference>
<feature type="transmembrane region" description="Helical" evidence="21">
    <location>
        <begin position="1227"/>
        <end position="1246"/>
    </location>
</feature>
<comment type="similarity">
    <text evidence="17">Belongs to the TRAFAC class myosin-kinesin ATPase superfamily. Kinesin family. KIN-5/BimC subfamily.</text>
</comment>
<dbReference type="GO" id="GO:0005876">
    <property type="term" value="C:spindle microtubule"/>
    <property type="evidence" value="ECO:0007669"/>
    <property type="project" value="TreeGrafter"/>
</dbReference>
<protein>
    <recommendedName>
        <fullName evidence="22">Kinesin motor domain-containing protein</fullName>
    </recommendedName>
</protein>
<keyword evidence="10 18" id="KW-0067">ATP-binding</keyword>
<feature type="domain" description="Kinesin motor" evidence="22">
    <location>
        <begin position="78"/>
        <end position="441"/>
    </location>
</feature>
<evidence type="ECO:0000256" key="21">
    <source>
        <dbReference type="SAM" id="Phobius"/>
    </source>
</evidence>
<evidence type="ECO:0000256" key="6">
    <source>
        <dbReference type="ARBA" id="ARBA00022692"/>
    </source>
</evidence>
<organism evidence="23 24">
    <name type="scientific">Trametes cubensis</name>
    <dbReference type="NCBI Taxonomy" id="1111947"/>
    <lineage>
        <taxon>Eukaryota</taxon>
        <taxon>Fungi</taxon>
        <taxon>Dikarya</taxon>
        <taxon>Basidiomycota</taxon>
        <taxon>Agaricomycotina</taxon>
        <taxon>Agaricomycetes</taxon>
        <taxon>Polyporales</taxon>
        <taxon>Polyporaceae</taxon>
        <taxon>Trametes</taxon>
    </lineage>
</organism>
<evidence type="ECO:0000256" key="19">
    <source>
        <dbReference type="SAM" id="Coils"/>
    </source>
</evidence>
<keyword evidence="13 21" id="KW-0472">Membrane</keyword>
<keyword evidence="15" id="KW-0206">Cytoskeleton</keyword>
<dbReference type="InterPro" id="IPR007262">
    <property type="entry name" value="Vps55/LEPROT"/>
</dbReference>
<evidence type="ECO:0000256" key="9">
    <source>
        <dbReference type="ARBA" id="ARBA00022776"/>
    </source>
</evidence>
<feature type="transmembrane region" description="Helical" evidence="21">
    <location>
        <begin position="1292"/>
        <end position="1311"/>
    </location>
</feature>
<dbReference type="GO" id="GO:0008574">
    <property type="term" value="F:plus-end-directed microtubule motor activity"/>
    <property type="evidence" value="ECO:0007669"/>
    <property type="project" value="TreeGrafter"/>
</dbReference>
<keyword evidence="14 18" id="KW-0505">Motor protein</keyword>
<dbReference type="GO" id="GO:0008017">
    <property type="term" value="F:microtubule binding"/>
    <property type="evidence" value="ECO:0007669"/>
    <property type="project" value="InterPro"/>
</dbReference>
<feature type="binding site" evidence="18">
    <location>
        <begin position="172"/>
        <end position="179"/>
    </location>
    <ligand>
        <name>ATP</name>
        <dbReference type="ChEBI" id="CHEBI:30616"/>
    </ligand>
</feature>
<evidence type="ECO:0000256" key="18">
    <source>
        <dbReference type="PROSITE-ProRule" id="PRU00283"/>
    </source>
</evidence>
<evidence type="ECO:0000256" key="12">
    <source>
        <dbReference type="ARBA" id="ARBA00023054"/>
    </source>
</evidence>
<keyword evidence="12 19" id="KW-0175">Coiled coil</keyword>
<evidence type="ECO:0000256" key="2">
    <source>
        <dbReference type="ARBA" id="ARBA00004245"/>
    </source>
</evidence>
<evidence type="ECO:0000256" key="3">
    <source>
        <dbReference type="ARBA" id="ARBA00005645"/>
    </source>
</evidence>
<keyword evidence="16" id="KW-0131">Cell cycle</keyword>
<dbReference type="CDD" id="cd01364">
    <property type="entry name" value="KISc_BimC_Eg5"/>
    <property type="match status" value="1"/>
</dbReference>
<feature type="region of interest" description="Disordered" evidence="20">
    <location>
        <begin position="1"/>
        <end position="75"/>
    </location>
</feature>
<evidence type="ECO:0000256" key="10">
    <source>
        <dbReference type="ARBA" id="ARBA00022840"/>
    </source>
</evidence>
<comment type="subcellular location">
    <subcellularLocation>
        <location evidence="2">Cytoplasm</location>
        <location evidence="2">Cytoskeleton</location>
    </subcellularLocation>
    <subcellularLocation>
        <location evidence="1">Membrane</location>
        <topology evidence="1">Multi-pass membrane protein</topology>
    </subcellularLocation>
</comment>
<dbReference type="FunFam" id="3.40.850.10:FF:000051">
    <property type="entry name" value="Kinesin-like protein bimC"/>
    <property type="match status" value="1"/>
</dbReference>
<feature type="transmembrane region" description="Helical" evidence="21">
    <location>
        <begin position="1252"/>
        <end position="1272"/>
    </location>
</feature>
<evidence type="ECO:0000256" key="4">
    <source>
        <dbReference type="ARBA" id="ARBA00022490"/>
    </source>
</evidence>
<dbReference type="InterPro" id="IPR019821">
    <property type="entry name" value="Kinesin_motor_CS"/>
</dbReference>
<evidence type="ECO:0000256" key="15">
    <source>
        <dbReference type="ARBA" id="ARBA00023212"/>
    </source>
</evidence>
<dbReference type="Pfam" id="PF04133">
    <property type="entry name" value="Vps55"/>
    <property type="match status" value="1"/>
</dbReference>
<dbReference type="EMBL" id="JAPEVG010000045">
    <property type="protein sequence ID" value="KAJ8489689.1"/>
    <property type="molecule type" value="Genomic_DNA"/>
</dbReference>
<evidence type="ECO:0000256" key="20">
    <source>
        <dbReference type="SAM" id="MobiDB-lite"/>
    </source>
</evidence>
<reference evidence="23" key="1">
    <citation type="submission" date="2022-11" db="EMBL/GenBank/DDBJ databases">
        <title>Genome Sequence of Cubamyces cubensis.</title>
        <authorList>
            <person name="Buettner E."/>
        </authorList>
    </citation>
    <scope>NUCLEOTIDE SEQUENCE</scope>
    <source>
        <strain evidence="23">MPL-01</strain>
    </source>
</reference>
<dbReference type="PRINTS" id="PR00380">
    <property type="entry name" value="KINESINHEAVY"/>
</dbReference>
<feature type="region of interest" description="Disordered" evidence="20">
    <location>
        <begin position="1021"/>
        <end position="1047"/>
    </location>
</feature>
<feature type="transmembrane region" description="Helical" evidence="21">
    <location>
        <begin position="1174"/>
        <end position="1193"/>
    </location>
</feature>
<evidence type="ECO:0000256" key="17">
    <source>
        <dbReference type="ARBA" id="ARBA00034704"/>
    </source>
</evidence>
<dbReference type="SUPFAM" id="SSF52540">
    <property type="entry name" value="P-loop containing nucleoside triphosphate hydrolases"/>
    <property type="match status" value="1"/>
</dbReference>
<feature type="compositionally biased region" description="Low complexity" evidence="20">
    <location>
        <begin position="1117"/>
        <end position="1135"/>
    </location>
</feature>
<evidence type="ECO:0000256" key="7">
    <source>
        <dbReference type="ARBA" id="ARBA00022701"/>
    </source>
</evidence>
<dbReference type="PROSITE" id="PS00411">
    <property type="entry name" value="KINESIN_MOTOR_1"/>
    <property type="match status" value="1"/>
</dbReference>
<feature type="coiled-coil region" evidence="19">
    <location>
        <begin position="457"/>
        <end position="549"/>
    </location>
</feature>
<evidence type="ECO:0000313" key="23">
    <source>
        <dbReference type="EMBL" id="KAJ8489689.1"/>
    </source>
</evidence>
<dbReference type="PANTHER" id="PTHR47970:SF12">
    <property type="entry name" value="KINESIN FAMILY MEMBER 11"/>
    <property type="match status" value="1"/>
</dbReference>
<feature type="coiled-coil region" evidence="19">
    <location>
        <begin position="664"/>
        <end position="694"/>
    </location>
</feature>
<evidence type="ECO:0000256" key="11">
    <source>
        <dbReference type="ARBA" id="ARBA00022989"/>
    </source>
</evidence>
<proteinExistence type="inferred from homology"/>
<feature type="compositionally biased region" description="Basic and acidic residues" evidence="20">
    <location>
        <begin position="61"/>
        <end position="75"/>
    </location>
</feature>
<dbReference type="InterPro" id="IPR001752">
    <property type="entry name" value="Kinesin_motor_dom"/>
</dbReference>
<dbReference type="Gene3D" id="3.40.850.10">
    <property type="entry name" value="Kinesin motor domain"/>
    <property type="match status" value="1"/>
</dbReference>
<dbReference type="InterPro" id="IPR027417">
    <property type="entry name" value="P-loop_NTPase"/>
</dbReference>
<dbReference type="GO" id="GO:0072686">
    <property type="term" value="C:mitotic spindle"/>
    <property type="evidence" value="ECO:0007669"/>
    <property type="project" value="TreeGrafter"/>
</dbReference>